<feature type="compositionally biased region" description="Polar residues" evidence="1">
    <location>
        <begin position="87"/>
        <end position="102"/>
    </location>
</feature>
<dbReference type="GeneID" id="85392616"/>
<feature type="compositionally biased region" description="Basic and acidic residues" evidence="1">
    <location>
        <begin position="104"/>
        <end position="115"/>
    </location>
</feature>
<evidence type="ECO:0000313" key="3">
    <source>
        <dbReference type="Proteomes" id="UP001244207"/>
    </source>
</evidence>
<dbReference type="RefSeq" id="XP_060362625.1">
    <property type="nucleotide sequence ID" value="XM_060508717.1"/>
</dbReference>
<sequence length="115" mass="12584">MLATLGKFFDFRKQTIPGSAAGDPQLEWSFGQILVLTTWIPVMLDIWYTSNVGIIRGLEVHMPGGFHAVTAAEFKKILPQTHDKNQGLEQESNGVLQGSPSNGRGEEKSASDIEV</sequence>
<name>A0AAD8UIX9_GLOAC</name>
<organism evidence="2 3">
    <name type="scientific">Glomerella acutata</name>
    <name type="common">Colletotrichum acutatum</name>
    <dbReference type="NCBI Taxonomy" id="27357"/>
    <lineage>
        <taxon>Eukaryota</taxon>
        <taxon>Fungi</taxon>
        <taxon>Dikarya</taxon>
        <taxon>Ascomycota</taxon>
        <taxon>Pezizomycotina</taxon>
        <taxon>Sordariomycetes</taxon>
        <taxon>Hypocreomycetidae</taxon>
        <taxon>Glomerellales</taxon>
        <taxon>Glomerellaceae</taxon>
        <taxon>Colletotrichum</taxon>
        <taxon>Colletotrichum acutatum species complex</taxon>
    </lineage>
</organism>
<comment type="caution">
    <text evidence="2">The sequence shown here is derived from an EMBL/GenBank/DDBJ whole genome shotgun (WGS) entry which is preliminary data.</text>
</comment>
<protein>
    <submittedName>
        <fullName evidence="2">Uncharacterized protein</fullName>
    </submittedName>
</protein>
<feature type="region of interest" description="Disordered" evidence="1">
    <location>
        <begin position="80"/>
        <end position="115"/>
    </location>
</feature>
<reference evidence="2" key="1">
    <citation type="submission" date="2021-12" db="EMBL/GenBank/DDBJ databases">
        <title>Comparative genomics, transcriptomics and evolutionary studies reveal genomic signatures of adaptation to plant cell wall in hemibiotrophic fungi.</title>
        <authorList>
            <consortium name="DOE Joint Genome Institute"/>
            <person name="Baroncelli R."/>
            <person name="Diaz J.F."/>
            <person name="Benocci T."/>
            <person name="Peng M."/>
            <person name="Battaglia E."/>
            <person name="Haridas S."/>
            <person name="Andreopoulos W."/>
            <person name="Labutti K."/>
            <person name="Pangilinan J."/>
            <person name="Floch G.L."/>
            <person name="Makela M.R."/>
            <person name="Henrissat B."/>
            <person name="Grigoriev I.V."/>
            <person name="Crouch J.A."/>
            <person name="De Vries R.P."/>
            <person name="Sukno S.A."/>
            <person name="Thon M.R."/>
        </authorList>
    </citation>
    <scope>NUCLEOTIDE SEQUENCE</scope>
    <source>
        <strain evidence="2">CBS 112980</strain>
    </source>
</reference>
<keyword evidence="3" id="KW-1185">Reference proteome</keyword>
<proteinExistence type="predicted"/>
<accession>A0AAD8UIX9</accession>
<dbReference type="EMBL" id="JAHMHS010000077">
    <property type="protein sequence ID" value="KAK1722570.1"/>
    <property type="molecule type" value="Genomic_DNA"/>
</dbReference>
<evidence type="ECO:0000256" key="1">
    <source>
        <dbReference type="SAM" id="MobiDB-lite"/>
    </source>
</evidence>
<evidence type="ECO:0000313" key="2">
    <source>
        <dbReference type="EMBL" id="KAK1722570.1"/>
    </source>
</evidence>
<gene>
    <name evidence="2" type="ORF">BDZ83DRAFT_628664</name>
</gene>
<dbReference type="Proteomes" id="UP001244207">
    <property type="component" value="Unassembled WGS sequence"/>
</dbReference>
<dbReference type="AlphaFoldDB" id="A0AAD8UIX9"/>